<reference evidence="2 3" key="1">
    <citation type="journal article" date="2020" name="Genome Biol. Evol.">
        <title>Comparative genomics of Sclerotiniaceae.</title>
        <authorList>
            <person name="Valero Jimenez C.A."/>
            <person name="Steentjes M."/>
            <person name="Scholten O.E."/>
            <person name="Van Kan J.A.L."/>
        </authorList>
    </citation>
    <scope>NUCLEOTIDE SEQUENCE [LARGE SCALE GENOMIC DNA]</scope>
    <source>
        <strain evidence="2 3">MUCL 94</strain>
    </source>
</reference>
<dbReference type="Proteomes" id="UP000710849">
    <property type="component" value="Unassembled WGS sequence"/>
</dbReference>
<protein>
    <submittedName>
        <fullName evidence="2">Uncharacterized protein</fullName>
    </submittedName>
</protein>
<organism evidence="2 3">
    <name type="scientific">Botrytis byssoidea</name>
    <dbReference type="NCBI Taxonomy" id="139641"/>
    <lineage>
        <taxon>Eukaryota</taxon>
        <taxon>Fungi</taxon>
        <taxon>Dikarya</taxon>
        <taxon>Ascomycota</taxon>
        <taxon>Pezizomycotina</taxon>
        <taxon>Leotiomycetes</taxon>
        <taxon>Helotiales</taxon>
        <taxon>Sclerotiniaceae</taxon>
        <taxon>Botrytis</taxon>
    </lineage>
</organism>
<feature type="compositionally biased region" description="Low complexity" evidence="1">
    <location>
        <begin position="54"/>
        <end position="65"/>
    </location>
</feature>
<dbReference type="AlphaFoldDB" id="A0A9P5LTB7"/>
<feature type="compositionally biased region" description="Polar residues" evidence="1">
    <location>
        <begin position="165"/>
        <end position="179"/>
    </location>
</feature>
<name>A0A9P5LTB7_9HELO</name>
<dbReference type="RefSeq" id="XP_038730028.1">
    <property type="nucleotide sequence ID" value="XM_038878946.1"/>
</dbReference>
<evidence type="ECO:0000313" key="3">
    <source>
        <dbReference type="Proteomes" id="UP000710849"/>
    </source>
</evidence>
<comment type="caution">
    <text evidence="2">The sequence shown here is derived from an EMBL/GenBank/DDBJ whole genome shotgun (WGS) entry which is preliminary data.</text>
</comment>
<evidence type="ECO:0000256" key="1">
    <source>
        <dbReference type="SAM" id="MobiDB-lite"/>
    </source>
</evidence>
<feature type="region of interest" description="Disordered" evidence="1">
    <location>
        <begin position="15"/>
        <end position="249"/>
    </location>
</feature>
<accession>A0A9P5LTB7</accession>
<feature type="compositionally biased region" description="Basic and acidic residues" evidence="1">
    <location>
        <begin position="197"/>
        <end position="217"/>
    </location>
</feature>
<evidence type="ECO:0000313" key="2">
    <source>
        <dbReference type="EMBL" id="KAF7934071.1"/>
    </source>
</evidence>
<sequence>MSGAWNFIGDNHESCLEAGQGRETVGMDQPPQGGWRGRQEDPPSPFPSGSGYESYVASTSSYSTARPEQRTPGRHLPPSKRRDQTLSSSSRPRARSQRDTALSSSNRVYKRHIPCNTHTQVKHHENAPPRSPVLSSQLSPPTIVVRPATPTTDIKEIRSIPKFRGSQSHPGSSFSQYRSVRSAPYGVRKSSLKVSNKRFDRGDPFTSCEKSENRELDQTSLLETRGEETQVLEMGLTREKAGGQQGEFR</sequence>
<dbReference type="GeneID" id="62152019"/>
<dbReference type="EMBL" id="RCSW01000018">
    <property type="protein sequence ID" value="KAF7934071.1"/>
    <property type="molecule type" value="Genomic_DNA"/>
</dbReference>
<proteinExistence type="predicted"/>
<keyword evidence="3" id="KW-1185">Reference proteome</keyword>
<gene>
    <name evidence="2" type="ORF">EAE97_008431</name>
</gene>